<protein>
    <submittedName>
        <fullName evidence="1">Uncharacterized protein</fullName>
    </submittedName>
</protein>
<dbReference type="AlphaFoldDB" id="A0A0R0AC14"/>
<reference evidence="1 2" key="1">
    <citation type="submission" date="2015-10" db="EMBL/GenBank/DDBJ databases">
        <title>Genome sequencing and analysis of members of genus Stenotrophomonas.</title>
        <authorList>
            <person name="Patil P.P."/>
            <person name="Midha S."/>
            <person name="Patil P.B."/>
        </authorList>
    </citation>
    <scope>NUCLEOTIDE SEQUENCE [LARGE SCALE GENOMIC DNA]</scope>
    <source>
        <strain evidence="1 2">JCM 9942</strain>
    </source>
</reference>
<proteinExistence type="predicted"/>
<dbReference type="Proteomes" id="UP000050836">
    <property type="component" value="Unassembled WGS sequence"/>
</dbReference>
<organism evidence="1 2">
    <name type="scientific">Stenotrophomonas pictorum JCM 9942</name>
    <dbReference type="NCBI Taxonomy" id="1236960"/>
    <lineage>
        <taxon>Bacteria</taxon>
        <taxon>Pseudomonadati</taxon>
        <taxon>Pseudomonadota</taxon>
        <taxon>Gammaproteobacteria</taxon>
        <taxon>Lysobacterales</taxon>
        <taxon>Lysobacteraceae</taxon>
        <taxon>Stenotrophomonas</taxon>
    </lineage>
</organism>
<accession>A0A0R0AC14</accession>
<sequence length="169" mass="18098">MPDWKATNGQDIQDAEIVPTTVGQYVRGKFGYWARRYVGMRVVMDCRGIGFGLALLVSTAQVAAQNTSTPFFSSRQGPATTADVEGPLRLFDNGVKACKLMLLTNAPLANSFVRSNSGGVTEVCECTSLLTVSHATRDDLQEVLSGGGDASRMIDQLKSNFLLCNNIGG</sequence>
<evidence type="ECO:0000313" key="1">
    <source>
        <dbReference type="EMBL" id="KRG42333.1"/>
    </source>
</evidence>
<dbReference type="EMBL" id="LLXS01000019">
    <property type="protein sequence ID" value="KRG42333.1"/>
    <property type="molecule type" value="Genomic_DNA"/>
</dbReference>
<gene>
    <name evidence="1" type="ORF">ARC78_09370</name>
</gene>
<evidence type="ECO:0000313" key="2">
    <source>
        <dbReference type="Proteomes" id="UP000050836"/>
    </source>
</evidence>
<comment type="caution">
    <text evidence="1">The sequence shown here is derived from an EMBL/GenBank/DDBJ whole genome shotgun (WGS) entry which is preliminary data.</text>
</comment>
<keyword evidence="2" id="KW-1185">Reference proteome</keyword>
<dbReference type="RefSeq" id="WP_054658978.1">
    <property type="nucleotide sequence ID" value="NZ_BAZI01000126.1"/>
</dbReference>
<name>A0A0R0AC14_9GAMM</name>